<keyword evidence="5" id="KW-1185">Reference proteome</keyword>
<evidence type="ECO:0000259" key="3">
    <source>
        <dbReference type="SMART" id="SM00331"/>
    </source>
</evidence>
<dbReference type="SMART" id="SM00065">
    <property type="entry name" value="GAF"/>
    <property type="match status" value="3"/>
</dbReference>
<dbReference type="InterPro" id="IPR036457">
    <property type="entry name" value="PPM-type-like_dom_sf"/>
</dbReference>
<feature type="domain" description="GAF" evidence="2">
    <location>
        <begin position="24"/>
        <end position="163"/>
    </location>
</feature>
<accession>A0A6C7ECZ0</accession>
<dbReference type="Proteomes" id="UP000011863">
    <property type="component" value="Chromosome"/>
</dbReference>
<gene>
    <name evidence="4" type="ORF">YM304_26810</name>
</gene>
<proteinExistence type="predicted"/>
<dbReference type="Gene3D" id="3.60.40.10">
    <property type="entry name" value="PPM-type phosphatase domain"/>
    <property type="match status" value="1"/>
</dbReference>
<dbReference type="OrthoDB" id="118142at2"/>
<name>A0A6C7ECZ0_ILUCY</name>
<dbReference type="GO" id="GO:0004722">
    <property type="term" value="F:protein serine/threonine phosphatase activity"/>
    <property type="evidence" value="ECO:0007669"/>
    <property type="project" value="UniProtKB-EC"/>
</dbReference>
<sequence length="732" mass="79529">MSLKVHTERDPLLGINPWEIPPHLVAETIAEIVTEAHRLVGDVLTELIGFYAPAAHAHRPRTTSSNDLPAVHESLLREAIDENKVIDLELIPEPRQAFDPTRQIARSVLIVPLRAPDGSAIAAAYLANAEQHTWTTAELTLLRSATRIAEADARLRIATALIEERENSTAALAEFGADLASIERLEEFGPTVARAVSRIAGPDAIAIVELHDSRVRLIASDGLSDRDAAHLAAIDVADRGPAGLCLTTAKATFYGSRPDFLEDHPSFGRLLGDRLYHAWAFVPIVSGGKALGAIVCHWRLPLDVREMHRSDLEEVGRIAGLALGRLRVQETGRQLAAIEAQLSASPSVENVIGVVADAVRHLLGAFTVHLGIVEGNTLRRVTSSGLAQAEPHFEAVDLRRTAQVKASGRTMSQIFLTPGDDWTVYPALLSTRELLGAVAVLAQPIVSEGQTIGFLTAAYLDERDCGPYERNRAQLVSVMLARAIHRASLFDRERKITHELQRSLLPEQLPHRDDYQIIARYIAADAGLEVGGDWFDAFPLRRGSLAIALGDIVGHGLKAAGAAGQLRSACRALAEVSTGPTNLVERLDEFCAHASGTQFATLLYGELDEHTGRLEFCRAGHVPPVLVLPDGEARIIEDRGSWVIGLGVGGPRVECDLMIPPGARLLFFTDGLIERRGENLDTGYQRLLQAVRQHHALSKDEFADALIAELAGEVNTDDRCLLVIERHKSVTI</sequence>
<evidence type="ECO:0000256" key="1">
    <source>
        <dbReference type="ARBA" id="ARBA00022801"/>
    </source>
</evidence>
<organism evidence="4 5">
    <name type="scientific">Ilumatobacter coccineus (strain NBRC 103263 / KCTC 29153 / YM16-304)</name>
    <dbReference type="NCBI Taxonomy" id="1313172"/>
    <lineage>
        <taxon>Bacteria</taxon>
        <taxon>Bacillati</taxon>
        <taxon>Actinomycetota</taxon>
        <taxon>Acidimicrobiia</taxon>
        <taxon>Acidimicrobiales</taxon>
        <taxon>Ilumatobacteraceae</taxon>
        <taxon>Ilumatobacter</taxon>
    </lineage>
</organism>
<dbReference type="Gene3D" id="3.30.450.40">
    <property type="match status" value="3"/>
</dbReference>
<dbReference type="KEGG" id="aym:YM304_26810"/>
<dbReference type="RefSeq" id="WP_015442242.1">
    <property type="nucleotide sequence ID" value="NC_020520.1"/>
</dbReference>
<dbReference type="SMART" id="SM00331">
    <property type="entry name" value="PP2C_SIG"/>
    <property type="match status" value="1"/>
</dbReference>
<keyword evidence="1 4" id="KW-0378">Hydrolase</keyword>
<evidence type="ECO:0000259" key="2">
    <source>
        <dbReference type="SMART" id="SM00065"/>
    </source>
</evidence>
<dbReference type="InterPro" id="IPR029016">
    <property type="entry name" value="GAF-like_dom_sf"/>
</dbReference>
<feature type="domain" description="PPM-type phosphatase" evidence="3">
    <location>
        <begin position="513"/>
        <end position="726"/>
    </location>
</feature>
<dbReference type="InterPro" id="IPR052016">
    <property type="entry name" value="Bact_Sigma-Reg"/>
</dbReference>
<dbReference type="PANTHER" id="PTHR43156">
    <property type="entry name" value="STAGE II SPORULATION PROTEIN E-RELATED"/>
    <property type="match status" value="1"/>
</dbReference>
<dbReference type="EC" id="3.1.3.16" evidence="4"/>
<dbReference type="InterPro" id="IPR003018">
    <property type="entry name" value="GAF"/>
</dbReference>
<evidence type="ECO:0000313" key="4">
    <source>
        <dbReference type="EMBL" id="BAN02995.1"/>
    </source>
</evidence>
<feature type="domain" description="GAF" evidence="2">
    <location>
        <begin position="347"/>
        <end position="494"/>
    </location>
</feature>
<dbReference type="EMBL" id="AP012057">
    <property type="protein sequence ID" value="BAN02995.1"/>
    <property type="molecule type" value="Genomic_DNA"/>
</dbReference>
<protein>
    <submittedName>
        <fullName evidence="4">Putative serine/threonine protein phosphatase</fullName>
        <ecNumber evidence="4">3.1.3.16</ecNumber>
    </submittedName>
</protein>
<dbReference type="Pfam" id="PF13185">
    <property type="entry name" value="GAF_2"/>
    <property type="match status" value="1"/>
</dbReference>
<reference evidence="4 5" key="1">
    <citation type="journal article" date="2013" name="Int. J. Syst. Evol. Microbiol.">
        <title>Ilumatobacter nonamiense sp. nov. and Ilumatobacter coccineum sp. nov., isolated from seashore sand.</title>
        <authorList>
            <person name="Matsumoto A."/>
            <person name="Kasai H."/>
            <person name="Matsuo Y."/>
            <person name="Shizuri Y."/>
            <person name="Ichikawa N."/>
            <person name="Fujita N."/>
            <person name="Omura S."/>
            <person name="Takahashi Y."/>
        </authorList>
    </citation>
    <scope>NUCLEOTIDE SEQUENCE [LARGE SCALE GENOMIC DNA]</scope>
    <source>
        <strain evidence="5">NBRC 103263 / KCTC 29153 / YM16-304</strain>
    </source>
</reference>
<dbReference type="InterPro" id="IPR001932">
    <property type="entry name" value="PPM-type_phosphatase-like_dom"/>
</dbReference>
<dbReference type="AlphaFoldDB" id="A0A6C7ECZ0"/>
<dbReference type="PANTHER" id="PTHR43156:SF2">
    <property type="entry name" value="STAGE II SPORULATION PROTEIN E"/>
    <property type="match status" value="1"/>
</dbReference>
<dbReference type="SUPFAM" id="SSF55781">
    <property type="entry name" value="GAF domain-like"/>
    <property type="match status" value="3"/>
</dbReference>
<evidence type="ECO:0000313" key="5">
    <source>
        <dbReference type="Proteomes" id="UP000011863"/>
    </source>
</evidence>
<feature type="domain" description="GAF" evidence="2">
    <location>
        <begin position="184"/>
        <end position="336"/>
    </location>
</feature>
<dbReference type="Pfam" id="PF07228">
    <property type="entry name" value="SpoIIE"/>
    <property type="match status" value="1"/>
</dbReference>